<keyword evidence="3" id="KW-1185">Reference proteome</keyword>
<dbReference type="Proteomes" id="UP001152759">
    <property type="component" value="Chromosome 6"/>
</dbReference>
<reference evidence="2" key="1">
    <citation type="submission" date="2021-12" db="EMBL/GenBank/DDBJ databases">
        <authorList>
            <person name="King R."/>
        </authorList>
    </citation>
    <scope>NUCLEOTIDE SEQUENCE</scope>
</reference>
<gene>
    <name evidence="2" type="ORF">BEMITA_LOCUS9871</name>
</gene>
<name>A0A9P0AE63_BEMTA</name>
<evidence type="ECO:0000313" key="3">
    <source>
        <dbReference type="Proteomes" id="UP001152759"/>
    </source>
</evidence>
<proteinExistence type="predicted"/>
<organism evidence="2 3">
    <name type="scientific">Bemisia tabaci</name>
    <name type="common">Sweetpotato whitefly</name>
    <name type="synonym">Aleurodes tabaci</name>
    <dbReference type="NCBI Taxonomy" id="7038"/>
    <lineage>
        <taxon>Eukaryota</taxon>
        <taxon>Metazoa</taxon>
        <taxon>Ecdysozoa</taxon>
        <taxon>Arthropoda</taxon>
        <taxon>Hexapoda</taxon>
        <taxon>Insecta</taxon>
        <taxon>Pterygota</taxon>
        <taxon>Neoptera</taxon>
        <taxon>Paraneoptera</taxon>
        <taxon>Hemiptera</taxon>
        <taxon>Sternorrhyncha</taxon>
        <taxon>Aleyrodoidea</taxon>
        <taxon>Aleyrodidae</taxon>
        <taxon>Aleyrodinae</taxon>
        <taxon>Bemisia</taxon>
    </lineage>
</organism>
<feature type="region of interest" description="Disordered" evidence="1">
    <location>
        <begin position="54"/>
        <end position="81"/>
    </location>
</feature>
<sequence>MKHLAREIGRAFLSETTSTYYIPYTRADGQKQYAKEKLYDRYKNVREHVRSDGIIQRKRKKQTSSVAALPGHGGSSLNMTCGVERGELDTADPGLETMTLTYDHINYLNQIRTLGRAEPATG</sequence>
<dbReference type="AlphaFoldDB" id="A0A9P0AE63"/>
<accession>A0A9P0AE63</accession>
<protein>
    <submittedName>
        <fullName evidence="2">Uncharacterized protein</fullName>
    </submittedName>
</protein>
<evidence type="ECO:0000313" key="2">
    <source>
        <dbReference type="EMBL" id="CAH0391229.1"/>
    </source>
</evidence>
<dbReference type="EMBL" id="OU963867">
    <property type="protein sequence ID" value="CAH0391229.1"/>
    <property type="molecule type" value="Genomic_DNA"/>
</dbReference>
<evidence type="ECO:0000256" key="1">
    <source>
        <dbReference type="SAM" id="MobiDB-lite"/>
    </source>
</evidence>